<dbReference type="EMBL" id="JAUQUR010000003">
    <property type="protein sequence ID" value="MDX4069416.1"/>
    <property type="molecule type" value="Genomic_DNA"/>
</dbReference>
<accession>A0AAW9DBB3</accession>
<dbReference type="Pfam" id="PF13847">
    <property type="entry name" value="Methyltransf_31"/>
    <property type="match status" value="1"/>
</dbReference>
<dbReference type="AlphaFoldDB" id="A0AAW9DBB3"/>
<keyword evidence="2" id="KW-0808">Transferase</keyword>
<keyword evidence="2" id="KW-0489">Methyltransferase</keyword>
<feature type="domain" description="Methyltransferase" evidence="1">
    <location>
        <begin position="210"/>
        <end position="328"/>
    </location>
</feature>
<gene>
    <name evidence="2" type="ORF">Q6A80_06700</name>
</gene>
<proteinExistence type="predicted"/>
<evidence type="ECO:0000313" key="3">
    <source>
        <dbReference type="Proteomes" id="UP001283691"/>
    </source>
</evidence>
<reference evidence="2" key="2">
    <citation type="submission" date="2023-07" db="EMBL/GenBank/DDBJ databases">
        <authorList>
            <person name="Zhang M."/>
            <person name="Zhou G."/>
        </authorList>
    </citation>
    <scope>NUCLEOTIDE SEQUENCE</scope>
    <source>
        <strain evidence="2">BJSY19SF1-2</strain>
    </source>
</reference>
<dbReference type="PANTHER" id="PTHR43861">
    <property type="entry name" value="TRANS-ACONITATE 2-METHYLTRANSFERASE-RELATED"/>
    <property type="match status" value="1"/>
</dbReference>
<organism evidence="2 3">
    <name type="scientific">Aliarcobacter skirrowii</name>
    <dbReference type="NCBI Taxonomy" id="28200"/>
    <lineage>
        <taxon>Bacteria</taxon>
        <taxon>Pseudomonadati</taxon>
        <taxon>Campylobacterota</taxon>
        <taxon>Epsilonproteobacteria</taxon>
        <taxon>Campylobacterales</taxon>
        <taxon>Arcobacteraceae</taxon>
        <taxon>Aliarcobacter</taxon>
    </lineage>
</organism>
<protein>
    <submittedName>
        <fullName evidence="2">Methyltransferase domain-containing protein</fullName>
    </submittedName>
</protein>
<dbReference type="GO" id="GO:0032259">
    <property type="term" value="P:methylation"/>
    <property type="evidence" value="ECO:0007669"/>
    <property type="project" value="UniProtKB-KW"/>
</dbReference>
<reference evidence="2" key="1">
    <citation type="journal article" date="2023" name="Front. Microbiol.">
        <title>Genomic diversity and taxonomic marker for Arcobacter species.</title>
        <authorList>
            <person name="Zhou G."/>
            <person name="Gu Y."/>
            <person name="Wang H."/>
            <person name="Chen X."/>
            <person name="Zhang X."/>
            <person name="Shao Z."/>
            <person name="Yan X."/>
            <person name="Zhang J."/>
            <person name="Zhang M."/>
        </authorList>
    </citation>
    <scope>NUCLEOTIDE SEQUENCE</scope>
    <source>
        <strain evidence="2">BJSY19SF1-2</strain>
    </source>
</reference>
<dbReference type="Gene3D" id="3.40.50.150">
    <property type="entry name" value="Vaccinia Virus protein VP39"/>
    <property type="match status" value="2"/>
</dbReference>
<sequence>MNKERNIYMGCGPDIREGFIHCDIRKFEHVDIVCKAWELSSHMMEVNHIYSRHMLEHLTNYEADRALRDWFKSLKTGGTIRIVVPDMDFHCRQWLEAEWSEESLKDNNSNAKHSFAGFWGWQTECDPWSKDYNTTYWDVHKSGYNEKRIKLLLERIGFVDVQTEIKNRWHLVATAKKPKYSGERQVGTTLDEIRKDHLNRYIFASKYITKPNAVLIDGACGVGYGSYVLAQNPNVKIVQSLDISTDALSHAKEYFNSEKIEYQIKNLEDESLDDLQKADYFISFETIEHLPTPEKYIEKISKVIKADGVFIGSTPNEEIMPFIQQNFLFHTRHFTQNDLVEILNKYGFKNIEFFQQKKEEPSKIEKIDNGHYIIFVAKRN</sequence>
<dbReference type="InterPro" id="IPR025714">
    <property type="entry name" value="Methyltranfer_dom"/>
</dbReference>
<dbReference type="RefSeq" id="WP_319048125.1">
    <property type="nucleotide sequence ID" value="NZ_JAUQUR010000003.1"/>
</dbReference>
<evidence type="ECO:0000259" key="1">
    <source>
        <dbReference type="Pfam" id="PF13847"/>
    </source>
</evidence>
<comment type="caution">
    <text evidence="2">The sequence shown here is derived from an EMBL/GenBank/DDBJ whole genome shotgun (WGS) entry which is preliminary data.</text>
</comment>
<dbReference type="SUPFAM" id="SSF53335">
    <property type="entry name" value="S-adenosyl-L-methionine-dependent methyltransferases"/>
    <property type="match status" value="2"/>
</dbReference>
<name>A0AAW9DBB3_9BACT</name>
<dbReference type="GO" id="GO:0008168">
    <property type="term" value="F:methyltransferase activity"/>
    <property type="evidence" value="ECO:0007669"/>
    <property type="project" value="UniProtKB-KW"/>
</dbReference>
<dbReference type="Proteomes" id="UP001283691">
    <property type="component" value="Unassembled WGS sequence"/>
</dbReference>
<evidence type="ECO:0000313" key="2">
    <source>
        <dbReference type="EMBL" id="MDX4069416.1"/>
    </source>
</evidence>
<dbReference type="InterPro" id="IPR029063">
    <property type="entry name" value="SAM-dependent_MTases_sf"/>
</dbReference>